<feature type="domain" description="Glucosyltransferase 3-like N-terminal" evidence="2">
    <location>
        <begin position="11"/>
        <end position="153"/>
    </location>
</feature>
<dbReference type="PATRIC" id="fig|1423801.4.peg.488"/>
<reference evidence="4 5" key="1">
    <citation type="journal article" date="2015" name="Genome Announc.">
        <title>Expanding the biotechnology potential of lactobacilli through comparative genomics of 213 strains and associated genera.</title>
        <authorList>
            <person name="Sun Z."/>
            <person name="Harris H.M."/>
            <person name="McCann A."/>
            <person name="Guo C."/>
            <person name="Argimon S."/>
            <person name="Zhang W."/>
            <person name="Yang X."/>
            <person name="Jeffery I.B."/>
            <person name="Cooney J.C."/>
            <person name="Kagawa T.F."/>
            <person name="Liu W."/>
            <person name="Song Y."/>
            <person name="Salvetti E."/>
            <person name="Wrobel A."/>
            <person name="Rasinkangas P."/>
            <person name="Parkhill J."/>
            <person name="Rea M.C."/>
            <person name="O'Sullivan O."/>
            <person name="Ritari J."/>
            <person name="Douillard F.P."/>
            <person name="Paul Ross R."/>
            <person name="Yang R."/>
            <person name="Briner A.E."/>
            <person name="Felis G.E."/>
            <person name="de Vos W.M."/>
            <person name="Barrangou R."/>
            <person name="Klaenhammer T.R."/>
            <person name="Caufield P.W."/>
            <person name="Cui Y."/>
            <person name="Zhang H."/>
            <person name="O'Toole P.W."/>
        </authorList>
    </citation>
    <scope>NUCLEOTIDE SEQUENCE [LARGE SCALE GENOMIC DNA]</scope>
    <source>
        <strain evidence="4 5">DSM 16230</strain>
    </source>
</reference>
<keyword evidence="5" id="KW-1185">Reference proteome</keyword>
<dbReference type="Pfam" id="PF26334">
    <property type="entry name" value="Gtf3_N"/>
    <property type="match status" value="1"/>
</dbReference>
<sequence length="336" mass="38277">MRKIITLETDKTKQFGGGSKANEDIAKFLKSSDFKTLSIEIAKSKLLKLFYSFFKIPRLIKKENGNLIVFQYPLHTYLISRTLVRTASRSTNTKLIILIHDIQSLQFFEGDAKKTAREVELFNMADTLVVHNEEMARWLREQGVKKEMVSLEIFDYDNPQPVQNNFNYKGSVCFAGNLAKSSFLEKLNLKHKIYIFGPNAMNNSYAKCVQYCGKYSPEELPKYLNQNFGLVWDGSSTETCAGVYGNYLRYNNPHKVSLYLSTGIPVVVWSGAAIAKFVEKYKVGITIDNLDELDEILGKISASEYNQLKKNTLNVALKMRKGYFVKKALAKLTESI</sequence>
<organism evidence="4 5">
    <name type="scientific">Liquorilactobacillus satsumensis DSM 16230 = JCM 12392</name>
    <dbReference type="NCBI Taxonomy" id="1423801"/>
    <lineage>
        <taxon>Bacteria</taxon>
        <taxon>Bacillati</taxon>
        <taxon>Bacillota</taxon>
        <taxon>Bacilli</taxon>
        <taxon>Lactobacillales</taxon>
        <taxon>Lactobacillaceae</taxon>
        <taxon>Liquorilactobacillus</taxon>
    </lineage>
</organism>
<dbReference type="InterPro" id="IPR058591">
    <property type="entry name" value="Gtf3_N"/>
</dbReference>
<evidence type="ECO:0000256" key="1">
    <source>
        <dbReference type="ARBA" id="ARBA00022679"/>
    </source>
</evidence>
<accession>A0A0R1UZC7</accession>
<protein>
    <recommendedName>
        <fullName evidence="6">Galactofuranosyltransferase</fullName>
    </recommendedName>
</protein>
<dbReference type="Gene3D" id="3.40.50.2000">
    <property type="entry name" value="Glycogen Phosphorylase B"/>
    <property type="match status" value="2"/>
</dbReference>
<gene>
    <name evidence="4" type="ORF">FD50_GL000479</name>
</gene>
<dbReference type="OrthoDB" id="9790931at2"/>
<dbReference type="InterPro" id="IPR058592">
    <property type="entry name" value="Gtf3_C"/>
</dbReference>
<dbReference type="PIRSF" id="PIRSF007023">
    <property type="entry name" value="UDP-Galf_transf"/>
    <property type="match status" value="1"/>
</dbReference>
<evidence type="ECO:0000313" key="5">
    <source>
        <dbReference type="Proteomes" id="UP000051166"/>
    </source>
</evidence>
<dbReference type="AlphaFoldDB" id="A0A0R1UZC7"/>
<proteinExistence type="predicted"/>
<dbReference type="Proteomes" id="UP000051166">
    <property type="component" value="Unassembled WGS sequence"/>
</dbReference>
<dbReference type="STRING" id="1423801.FD50_GL000479"/>
<evidence type="ECO:0008006" key="6">
    <source>
        <dbReference type="Google" id="ProtNLM"/>
    </source>
</evidence>
<evidence type="ECO:0000313" key="4">
    <source>
        <dbReference type="EMBL" id="KRL98672.1"/>
    </source>
</evidence>
<dbReference type="GeneID" id="98307916"/>
<name>A0A0R1UZC7_9LACO</name>
<keyword evidence="1" id="KW-0808">Transferase</keyword>
<feature type="domain" description="Glucosyltransferase 3-like C-terminal" evidence="3">
    <location>
        <begin position="172"/>
        <end position="331"/>
    </location>
</feature>
<comment type="caution">
    <text evidence="4">The sequence shown here is derived from an EMBL/GenBank/DDBJ whole genome shotgun (WGS) entry which is preliminary data.</text>
</comment>
<dbReference type="Pfam" id="PF26337">
    <property type="entry name" value="Gtf3_C"/>
    <property type="match status" value="1"/>
</dbReference>
<dbReference type="EMBL" id="AZFQ01000036">
    <property type="protein sequence ID" value="KRL98672.1"/>
    <property type="molecule type" value="Genomic_DNA"/>
</dbReference>
<dbReference type="SUPFAM" id="SSF53756">
    <property type="entry name" value="UDP-Glycosyltransferase/glycogen phosphorylase"/>
    <property type="match status" value="1"/>
</dbReference>
<dbReference type="RefSeq" id="WP_082610428.1">
    <property type="nucleotide sequence ID" value="NZ_AZFQ01000036.1"/>
</dbReference>
<evidence type="ECO:0000259" key="2">
    <source>
        <dbReference type="Pfam" id="PF26334"/>
    </source>
</evidence>
<evidence type="ECO:0000259" key="3">
    <source>
        <dbReference type="Pfam" id="PF26337"/>
    </source>
</evidence>